<evidence type="ECO:0000256" key="1">
    <source>
        <dbReference type="SAM" id="MobiDB-lite"/>
    </source>
</evidence>
<evidence type="ECO:0000313" key="2">
    <source>
        <dbReference type="EMBL" id="CAG6461071.1"/>
    </source>
</evidence>
<organism evidence="2">
    <name type="scientific">Culex pipiens</name>
    <name type="common">House mosquito</name>
    <dbReference type="NCBI Taxonomy" id="7175"/>
    <lineage>
        <taxon>Eukaryota</taxon>
        <taxon>Metazoa</taxon>
        <taxon>Ecdysozoa</taxon>
        <taxon>Arthropoda</taxon>
        <taxon>Hexapoda</taxon>
        <taxon>Insecta</taxon>
        <taxon>Pterygota</taxon>
        <taxon>Neoptera</taxon>
        <taxon>Endopterygota</taxon>
        <taxon>Diptera</taxon>
        <taxon>Nematocera</taxon>
        <taxon>Culicoidea</taxon>
        <taxon>Culicidae</taxon>
        <taxon>Culicinae</taxon>
        <taxon>Culicini</taxon>
        <taxon>Culex</taxon>
        <taxon>Culex</taxon>
    </lineage>
</organism>
<dbReference type="AlphaFoldDB" id="A0A8D8APD5"/>
<reference evidence="2" key="1">
    <citation type="submission" date="2021-05" db="EMBL/GenBank/DDBJ databases">
        <authorList>
            <person name="Alioto T."/>
            <person name="Alioto T."/>
            <person name="Gomez Garrido J."/>
        </authorList>
    </citation>
    <scope>NUCLEOTIDE SEQUENCE</scope>
</reference>
<sequence length="149" mass="16465">MITIRQRRKNLRMGLMGNYQTRLQPVAGQLDQMCQVLTIVITVCQNQRSTSSTARTSKSTPKRPAAQAARSLNRSAASNGTNLNPRNGAKVPARTCSVWRLSREVRVRCSTSSFHSAAKRSPKIWTLCTTNPPTACSTYCAHALFRAKV</sequence>
<name>A0A8D8APD5_CULPI</name>
<feature type="region of interest" description="Disordered" evidence="1">
    <location>
        <begin position="50"/>
        <end position="90"/>
    </location>
</feature>
<accession>A0A8D8APD5</accession>
<feature type="compositionally biased region" description="Low complexity" evidence="1">
    <location>
        <begin position="50"/>
        <end position="79"/>
    </location>
</feature>
<dbReference type="EMBL" id="HBUE01041999">
    <property type="protein sequence ID" value="CAG6461071.1"/>
    <property type="molecule type" value="Transcribed_RNA"/>
</dbReference>
<protein>
    <submittedName>
        <fullName evidence="2">(northern house mosquito) hypothetical protein</fullName>
    </submittedName>
</protein>
<proteinExistence type="predicted"/>